<keyword evidence="3" id="KW-0813">Transport</keyword>
<gene>
    <name evidence="10" type="ORF">GSUB_04250</name>
</gene>
<dbReference type="EMBL" id="CP010311">
    <property type="protein sequence ID" value="AJF05930.1"/>
    <property type="molecule type" value="Genomic_DNA"/>
</dbReference>
<dbReference type="FunFam" id="1.20.1640.10:FF:000001">
    <property type="entry name" value="Efflux pump membrane transporter"/>
    <property type="match status" value="1"/>
</dbReference>
<dbReference type="GO" id="GO:0005886">
    <property type="term" value="C:plasma membrane"/>
    <property type="evidence" value="ECO:0007669"/>
    <property type="project" value="UniProtKB-SubCell"/>
</dbReference>
<keyword evidence="5" id="KW-0997">Cell inner membrane</keyword>
<feature type="transmembrane region" description="Helical" evidence="9">
    <location>
        <begin position="368"/>
        <end position="389"/>
    </location>
</feature>
<evidence type="ECO:0000256" key="7">
    <source>
        <dbReference type="ARBA" id="ARBA00022989"/>
    </source>
</evidence>
<keyword evidence="8 9" id="KW-0472">Membrane</keyword>
<name>A0A0B5FPB0_9BACT</name>
<feature type="transmembrane region" description="Helical" evidence="9">
    <location>
        <begin position="395"/>
        <end position="419"/>
    </location>
</feature>
<comment type="subcellular location">
    <subcellularLocation>
        <location evidence="1">Cell inner membrane</location>
        <topology evidence="1">Multi-pass membrane protein</topology>
    </subcellularLocation>
</comment>
<dbReference type="GO" id="GO:0015562">
    <property type="term" value="F:efflux transmembrane transporter activity"/>
    <property type="evidence" value="ECO:0007669"/>
    <property type="project" value="InterPro"/>
</dbReference>
<protein>
    <submittedName>
        <fullName evidence="10">RND transporter</fullName>
    </submittedName>
</protein>
<dbReference type="STRING" id="483547.GSUB_04250"/>
<feature type="transmembrane region" description="Helical" evidence="9">
    <location>
        <begin position="342"/>
        <end position="361"/>
    </location>
</feature>
<dbReference type="PRINTS" id="PR00702">
    <property type="entry name" value="ACRIFLAVINRP"/>
</dbReference>
<evidence type="ECO:0000256" key="2">
    <source>
        <dbReference type="ARBA" id="ARBA00010942"/>
    </source>
</evidence>
<feature type="transmembrane region" description="Helical" evidence="9">
    <location>
        <begin position="998"/>
        <end position="1024"/>
    </location>
</feature>
<dbReference type="HOGENOM" id="CLU_002755_1_2_7"/>
<feature type="transmembrane region" description="Helical" evidence="9">
    <location>
        <begin position="531"/>
        <end position="552"/>
    </location>
</feature>
<keyword evidence="4" id="KW-1003">Cell membrane</keyword>
<dbReference type="Pfam" id="PF00873">
    <property type="entry name" value="ACR_tran"/>
    <property type="match status" value="1"/>
</dbReference>
<dbReference type="Proteomes" id="UP000035036">
    <property type="component" value="Chromosome"/>
</dbReference>
<keyword evidence="7 9" id="KW-1133">Transmembrane helix</keyword>
<feature type="transmembrane region" description="Helical" evidence="9">
    <location>
        <begin position="472"/>
        <end position="499"/>
    </location>
</feature>
<accession>A0A0B5FPB0</accession>
<dbReference type="Gene3D" id="3.30.2090.10">
    <property type="entry name" value="Multidrug efflux transporter AcrB TolC docking domain, DN and DC subdomains"/>
    <property type="match status" value="2"/>
</dbReference>
<dbReference type="OrthoDB" id="9807612at2"/>
<dbReference type="Gene3D" id="3.30.70.1430">
    <property type="entry name" value="Multidrug efflux transporter AcrB pore domain"/>
    <property type="match status" value="2"/>
</dbReference>
<dbReference type="PANTHER" id="PTHR32063">
    <property type="match status" value="1"/>
</dbReference>
<dbReference type="Gene3D" id="1.20.1640.10">
    <property type="entry name" value="Multidrug efflux transporter AcrB transmembrane domain"/>
    <property type="match status" value="2"/>
</dbReference>
<comment type="similarity">
    <text evidence="2">Belongs to the resistance-nodulation-cell division (RND) (TC 2.A.6) family.</text>
</comment>
<dbReference type="AlphaFoldDB" id="A0A0B5FPB0"/>
<dbReference type="InterPro" id="IPR027463">
    <property type="entry name" value="AcrB_DN_DC_subdom"/>
</dbReference>
<evidence type="ECO:0000313" key="11">
    <source>
        <dbReference type="Proteomes" id="UP000035036"/>
    </source>
</evidence>
<dbReference type="RefSeq" id="WP_040199343.1">
    <property type="nucleotide sequence ID" value="NZ_CP010311.1"/>
</dbReference>
<evidence type="ECO:0000256" key="9">
    <source>
        <dbReference type="SAM" id="Phobius"/>
    </source>
</evidence>
<dbReference type="InterPro" id="IPR004764">
    <property type="entry name" value="MdtF-like"/>
</dbReference>
<keyword evidence="11" id="KW-1185">Reference proteome</keyword>
<evidence type="ECO:0000256" key="8">
    <source>
        <dbReference type="ARBA" id="ARBA00023136"/>
    </source>
</evidence>
<dbReference type="Gene3D" id="3.30.70.1320">
    <property type="entry name" value="Multidrug efflux transporter AcrB pore domain like"/>
    <property type="match status" value="1"/>
</dbReference>
<reference evidence="10 11" key="1">
    <citation type="journal article" date="2015" name="Genome Announc.">
        <title>Genomes of Geoalkalibacter ferrihydriticus Z-0531T and Geoalkalibacter subterraneus Red1T, Two Haloalkaliphilic Metal-Reducing Deltaproteobacteria.</title>
        <authorList>
            <person name="Badalamenti J.P."/>
            <person name="Krajmalnik-Brown R."/>
            <person name="Torres C.I."/>
            <person name="Bond D.R."/>
        </authorList>
    </citation>
    <scope>NUCLEOTIDE SEQUENCE [LARGE SCALE GENOMIC DNA]</scope>
    <source>
        <strain evidence="10 11">Red1</strain>
    </source>
</reference>
<dbReference type="NCBIfam" id="TIGR00915">
    <property type="entry name" value="2A0602"/>
    <property type="match status" value="1"/>
</dbReference>
<dbReference type="GO" id="GO:0042910">
    <property type="term" value="F:xenobiotic transmembrane transporter activity"/>
    <property type="evidence" value="ECO:0007669"/>
    <property type="project" value="TreeGrafter"/>
</dbReference>
<feature type="transmembrane region" description="Helical" evidence="9">
    <location>
        <begin position="12"/>
        <end position="34"/>
    </location>
</feature>
<dbReference type="GO" id="GO:0009636">
    <property type="term" value="P:response to toxic substance"/>
    <property type="evidence" value="ECO:0007669"/>
    <property type="project" value="UniProtKB-ARBA"/>
</dbReference>
<feature type="transmembrane region" description="Helical" evidence="9">
    <location>
        <begin position="921"/>
        <end position="944"/>
    </location>
</feature>
<feature type="transmembrane region" description="Helical" evidence="9">
    <location>
        <begin position="440"/>
        <end position="460"/>
    </location>
</feature>
<feature type="transmembrane region" description="Helical" evidence="9">
    <location>
        <begin position="868"/>
        <end position="886"/>
    </location>
</feature>
<feature type="transmembrane region" description="Helical" evidence="9">
    <location>
        <begin position="965"/>
        <end position="986"/>
    </location>
</feature>
<evidence type="ECO:0000256" key="1">
    <source>
        <dbReference type="ARBA" id="ARBA00004429"/>
    </source>
</evidence>
<evidence type="ECO:0000313" key="10">
    <source>
        <dbReference type="EMBL" id="AJF05930.1"/>
    </source>
</evidence>
<dbReference type="InterPro" id="IPR001036">
    <property type="entry name" value="Acrflvin-R"/>
</dbReference>
<organism evidence="10 11">
    <name type="scientific">Geoalkalibacter subterraneus</name>
    <dbReference type="NCBI Taxonomy" id="483547"/>
    <lineage>
        <taxon>Bacteria</taxon>
        <taxon>Pseudomonadati</taxon>
        <taxon>Thermodesulfobacteriota</taxon>
        <taxon>Desulfuromonadia</taxon>
        <taxon>Desulfuromonadales</taxon>
        <taxon>Geoalkalibacteraceae</taxon>
        <taxon>Geoalkalibacter</taxon>
    </lineage>
</organism>
<evidence type="ECO:0000256" key="5">
    <source>
        <dbReference type="ARBA" id="ARBA00022519"/>
    </source>
</evidence>
<dbReference type="FunFam" id="3.30.70.1430:FF:000001">
    <property type="entry name" value="Efflux pump membrane transporter"/>
    <property type="match status" value="1"/>
</dbReference>
<dbReference type="SUPFAM" id="SSF82866">
    <property type="entry name" value="Multidrug efflux transporter AcrB transmembrane domain"/>
    <property type="match status" value="2"/>
</dbReference>
<dbReference type="SUPFAM" id="SSF82693">
    <property type="entry name" value="Multidrug efflux transporter AcrB pore domain, PN1, PN2, PC1 and PC2 subdomains"/>
    <property type="match status" value="4"/>
</dbReference>
<sequence length="1048" mass="114188">MFSKIFIERPRLAVVIAIVITLAGAIAMTSLPVAEYPSITPPVIRVSAVYPGASAQVVKDTIAAPIEQEMNGVEDMLYMSSTSTDDGSYSLEVTFDVDSDPDIDQVNVQNRLQLAESQLPPEVVAQGIEVRRRSSDMLGVVSFISPGGSHDRLFLSNYIGRTIKDTLQRVNGVSDVFVFGEYEYSMRIWMNPDKLTALAMSPAEVIEAIRRQNIQATLGSVGTAPSVEGQQVQYTLNAKGRLDSVDEFKEIIIRTNPQGGVVRVKDIAEVELGSKTYNAGGNLDNSEAIHMALYRSSDANAIETMEQVRAVLKEQEPDMPNDVAYTIPYDTTNYVKEAIKEITFTLLLTFGLVVLVIFVFLQNIRATLVPAAAIPVSIVGTFAALSALGFNINTISLFALILAIGVVVDDAIVVVENVYRIMEEEGLEPKAATIKAMSQVTGPIIATTLVLLAIFVPTAFMPGITGQLYKQFGVTLCVSVLISSLCALTLSPAMCGVILKKARPHRRGPLLWFNKYLDLSRNIYSATVAWLIRKAAIGVILLLIIGGGAWYLSERIPTSFLPQEDEGGFLIDVQLPEGATLERTIEVTTEATSRLLEMEGVERVLAVDGYSLLSGRAENVGFVIADLDPWDERTRPDLHIDALVQKASQELNSISTASIRAFVPPPIQGLGVTGGFDFRLQALEDQPPQELASVARGLVIAANQHPVLSMVYTTYSADTPQLWLDLKRTRMEELGVSAATLFSTLNQHLGSQYVNDFNLYGRTYQVKVRAKENFRKNQEDVKDLYVTSIAGKEIPVENLLDISTILGAKSVNRYNQFTSLTINGQAAPGYSSGQAMEAMKELAAEHLPPGYSFEWSTMSLQEQAASGTVGYLFALAVIFAYLFLVAQYESWNLPLSIILSVTVATCGALVGLLITGLPLSIYSQIGMVLLVGLSAKNAILIVEFARDRREEGVRTRDAAVEGAKLRFRAVLMTALTFILGVAPLVWATGAGATSRSHIGVVVFSGMIAASTVALFIIPVLYYLFQSLRDKSSAWKQRRRARLANQSAK</sequence>
<feature type="transmembrane region" description="Helical" evidence="9">
    <location>
        <begin position="893"/>
        <end position="915"/>
    </location>
</feature>
<evidence type="ECO:0000256" key="4">
    <source>
        <dbReference type="ARBA" id="ARBA00022475"/>
    </source>
</evidence>
<dbReference type="PANTHER" id="PTHR32063:SF76">
    <property type="entry name" value="EFFLUX PUMP MEMBRANE TRANSPORTER"/>
    <property type="match status" value="1"/>
</dbReference>
<evidence type="ECO:0000256" key="3">
    <source>
        <dbReference type="ARBA" id="ARBA00022448"/>
    </source>
</evidence>
<dbReference type="KEGG" id="gsb:GSUB_04250"/>
<dbReference type="Gene3D" id="3.30.70.1440">
    <property type="entry name" value="Multidrug efflux transporter AcrB pore domain"/>
    <property type="match status" value="1"/>
</dbReference>
<keyword evidence="6 9" id="KW-0812">Transmembrane</keyword>
<evidence type="ECO:0000256" key="6">
    <source>
        <dbReference type="ARBA" id="ARBA00022692"/>
    </source>
</evidence>
<proteinExistence type="inferred from homology"/>
<dbReference type="SUPFAM" id="SSF82714">
    <property type="entry name" value="Multidrug efflux transporter AcrB TolC docking domain, DN and DC subdomains"/>
    <property type="match status" value="2"/>
</dbReference>
<dbReference type="NCBIfam" id="NF000282">
    <property type="entry name" value="RND_permease_1"/>
    <property type="match status" value="1"/>
</dbReference>